<name>A0A2L1GMG5_9BACT</name>
<dbReference type="EC" id="2.1.1.63" evidence="9"/>
<dbReference type="NCBIfam" id="TIGR00589">
    <property type="entry name" value="ogt"/>
    <property type="match status" value="1"/>
</dbReference>
<dbReference type="AlphaFoldDB" id="A0A2L1GMG5"/>
<comment type="catalytic activity">
    <reaction evidence="1 9">
        <text>a 4-O-methyl-thymidine in DNA + L-cysteinyl-[protein] = a thymidine in DNA + S-methyl-L-cysteinyl-[protein]</text>
        <dbReference type="Rhea" id="RHEA:53428"/>
        <dbReference type="Rhea" id="RHEA-COMP:10131"/>
        <dbReference type="Rhea" id="RHEA-COMP:10132"/>
        <dbReference type="Rhea" id="RHEA-COMP:13555"/>
        <dbReference type="Rhea" id="RHEA-COMP:13556"/>
        <dbReference type="ChEBI" id="CHEBI:29950"/>
        <dbReference type="ChEBI" id="CHEBI:82612"/>
        <dbReference type="ChEBI" id="CHEBI:137386"/>
        <dbReference type="ChEBI" id="CHEBI:137387"/>
        <dbReference type="EC" id="2.1.1.63"/>
    </reaction>
</comment>
<dbReference type="HAMAP" id="MF_00772">
    <property type="entry name" value="OGT"/>
    <property type="match status" value="1"/>
</dbReference>
<feature type="domain" description="Methylated-DNA-[protein]-cysteine S-methyltransferase DNA binding" evidence="10">
    <location>
        <begin position="84"/>
        <end position="168"/>
    </location>
</feature>
<evidence type="ECO:0000256" key="7">
    <source>
        <dbReference type="ARBA" id="ARBA00023204"/>
    </source>
</evidence>
<keyword evidence="6 9" id="KW-0227">DNA damage</keyword>
<dbReference type="InterPro" id="IPR036217">
    <property type="entry name" value="MethylDNA_cys_MeTrfase_DNAb"/>
</dbReference>
<keyword evidence="3 9" id="KW-0963">Cytoplasm</keyword>
<keyword evidence="7 9" id="KW-0234">DNA repair</keyword>
<dbReference type="InterPro" id="IPR008332">
    <property type="entry name" value="MethylG_MeTrfase_N"/>
</dbReference>
<dbReference type="InterPro" id="IPR014048">
    <property type="entry name" value="MethylDNA_cys_MeTrfase_DNA-bd"/>
</dbReference>
<dbReference type="Pfam" id="PF01035">
    <property type="entry name" value="DNA_binding_1"/>
    <property type="match status" value="1"/>
</dbReference>
<evidence type="ECO:0000256" key="5">
    <source>
        <dbReference type="ARBA" id="ARBA00022679"/>
    </source>
</evidence>
<evidence type="ECO:0000256" key="2">
    <source>
        <dbReference type="ARBA" id="ARBA00008711"/>
    </source>
</evidence>
<dbReference type="KEGG" id="deo:CAY53_04695"/>
<dbReference type="InterPro" id="IPR036388">
    <property type="entry name" value="WH-like_DNA-bd_sf"/>
</dbReference>
<evidence type="ECO:0000313" key="12">
    <source>
        <dbReference type="EMBL" id="AVD70863.1"/>
    </source>
</evidence>
<gene>
    <name evidence="12" type="ORF">CAY53_04695</name>
</gene>
<dbReference type="GO" id="GO:0032259">
    <property type="term" value="P:methylation"/>
    <property type="evidence" value="ECO:0007669"/>
    <property type="project" value="UniProtKB-KW"/>
</dbReference>
<dbReference type="GO" id="GO:0005737">
    <property type="term" value="C:cytoplasm"/>
    <property type="evidence" value="ECO:0007669"/>
    <property type="project" value="UniProtKB-SubCell"/>
</dbReference>
<evidence type="ECO:0000313" key="13">
    <source>
        <dbReference type="Proteomes" id="UP000239867"/>
    </source>
</evidence>
<feature type="active site" description="Nucleophile; methyl group acceptor" evidence="9">
    <location>
        <position position="139"/>
    </location>
</feature>
<feature type="domain" description="Methylguanine DNA methyltransferase ribonuclease-like" evidence="11">
    <location>
        <begin position="8"/>
        <end position="78"/>
    </location>
</feature>
<comment type="miscellaneous">
    <text evidence="9">This enzyme catalyzes only one turnover and therefore is not strictly catalytic. According to one definition, an enzyme is a biocatalyst that acts repeatedly and over many reaction cycles.</text>
</comment>
<keyword evidence="4 9" id="KW-0489">Methyltransferase</keyword>
<keyword evidence="13" id="KW-1185">Reference proteome</keyword>
<evidence type="ECO:0000259" key="10">
    <source>
        <dbReference type="Pfam" id="PF01035"/>
    </source>
</evidence>
<evidence type="ECO:0000256" key="8">
    <source>
        <dbReference type="ARBA" id="ARBA00049348"/>
    </source>
</evidence>
<dbReference type="RefSeq" id="WP_104936146.1">
    <property type="nucleotide sequence ID" value="NZ_CP021255.1"/>
</dbReference>
<dbReference type="InterPro" id="IPR036631">
    <property type="entry name" value="MGMT_N_sf"/>
</dbReference>
<dbReference type="FunFam" id="1.10.10.10:FF:000214">
    <property type="entry name" value="Methylated-DNA--protein-cysteine methyltransferase"/>
    <property type="match status" value="1"/>
</dbReference>
<dbReference type="InterPro" id="IPR001497">
    <property type="entry name" value="MethylDNA_cys_MeTrfase_AS"/>
</dbReference>
<reference evidence="12" key="1">
    <citation type="submission" date="2017-05" db="EMBL/GenBank/DDBJ databases">
        <authorList>
            <person name="Song R."/>
            <person name="Chenine A.L."/>
            <person name="Ruprecht R.M."/>
        </authorList>
    </citation>
    <scope>NUCLEOTIDE SEQUENCE</scope>
    <source>
        <strain evidence="12">ORNL</strain>
    </source>
</reference>
<dbReference type="GO" id="GO:0006307">
    <property type="term" value="P:DNA alkylation repair"/>
    <property type="evidence" value="ECO:0007669"/>
    <property type="project" value="UniProtKB-UniRule"/>
</dbReference>
<dbReference type="GO" id="GO:0003908">
    <property type="term" value="F:methylated-DNA-[protein]-cysteine S-methyltransferase activity"/>
    <property type="evidence" value="ECO:0007669"/>
    <property type="project" value="UniProtKB-UniRule"/>
</dbReference>
<comment type="similarity">
    <text evidence="2 9">Belongs to the MGMT family.</text>
</comment>
<comment type="subcellular location">
    <subcellularLocation>
        <location evidence="9">Cytoplasm</location>
    </subcellularLocation>
</comment>
<keyword evidence="5 9" id="KW-0808">Transferase</keyword>
<accession>A0A2L1GMG5</accession>
<dbReference type="CDD" id="cd06445">
    <property type="entry name" value="ATase"/>
    <property type="match status" value="1"/>
</dbReference>
<evidence type="ECO:0000256" key="4">
    <source>
        <dbReference type="ARBA" id="ARBA00022603"/>
    </source>
</evidence>
<dbReference type="Gene3D" id="3.30.160.70">
    <property type="entry name" value="Methylated DNA-protein cysteine methyltransferase domain"/>
    <property type="match status" value="1"/>
</dbReference>
<protein>
    <recommendedName>
        <fullName evidence="9">Methylated-DNA--protein-cysteine methyltransferase</fullName>
        <ecNumber evidence="9">2.1.1.63</ecNumber>
    </recommendedName>
    <alternativeName>
        <fullName evidence="9">6-O-methylguanine-DNA methyltransferase</fullName>
        <shortName evidence="9">MGMT</shortName>
    </alternativeName>
    <alternativeName>
        <fullName evidence="9">O-6-methylguanine-DNA-alkyltransferase</fullName>
    </alternativeName>
</protein>
<dbReference type="SUPFAM" id="SSF53155">
    <property type="entry name" value="Methylated DNA-protein cysteine methyltransferase domain"/>
    <property type="match status" value="1"/>
</dbReference>
<evidence type="ECO:0000256" key="9">
    <source>
        <dbReference type="HAMAP-Rule" id="MF_00772"/>
    </source>
</evidence>
<organism evidence="12 13">
    <name type="scientific">Desulfobulbus oralis</name>
    <dbReference type="NCBI Taxonomy" id="1986146"/>
    <lineage>
        <taxon>Bacteria</taxon>
        <taxon>Pseudomonadati</taxon>
        <taxon>Thermodesulfobacteriota</taxon>
        <taxon>Desulfobulbia</taxon>
        <taxon>Desulfobulbales</taxon>
        <taxon>Desulfobulbaceae</taxon>
        <taxon>Desulfobulbus</taxon>
    </lineage>
</organism>
<dbReference type="OrthoDB" id="9802228at2"/>
<dbReference type="Gene3D" id="1.10.10.10">
    <property type="entry name" value="Winged helix-like DNA-binding domain superfamily/Winged helix DNA-binding domain"/>
    <property type="match status" value="1"/>
</dbReference>
<evidence type="ECO:0000256" key="1">
    <source>
        <dbReference type="ARBA" id="ARBA00001286"/>
    </source>
</evidence>
<dbReference type="InterPro" id="IPR023546">
    <property type="entry name" value="MGMT"/>
</dbReference>
<sequence length="182" mass="19116">MKTAHVGAYVESPLGRILLAARGDRLSGLWFCGQKYFGGTAEGEFEINPDWPVLAAARAWLAAYFAGKKPAIPALPLAPEGSGFRQAVWQLLCEIPYGTVTSYGAIARQLAARLQRPRMSAQAVGGAVGHNPIAIIIPCHRVVGASGSLTGYAGGIATKIGLLELEGVDCSRLFVPKKGTAL</sequence>
<proteinExistence type="inferred from homology"/>
<comment type="function">
    <text evidence="9">Involved in the cellular defense against the biological effects of O6-methylguanine (O6-MeG) and O4-methylthymine (O4-MeT) in DNA. Repairs the methylated nucleobase in DNA by stoichiometrically transferring the methyl group to a cysteine residue in the enzyme. This is a suicide reaction: the enzyme is irreversibly inactivated.</text>
</comment>
<dbReference type="SUPFAM" id="SSF46767">
    <property type="entry name" value="Methylated DNA-protein cysteine methyltransferase, C-terminal domain"/>
    <property type="match status" value="1"/>
</dbReference>
<dbReference type="Proteomes" id="UP000239867">
    <property type="component" value="Chromosome"/>
</dbReference>
<dbReference type="EMBL" id="CP021255">
    <property type="protein sequence ID" value="AVD70863.1"/>
    <property type="molecule type" value="Genomic_DNA"/>
</dbReference>
<dbReference type="PROSITE" id="PS00374">
    <property type="entry name" value="MGMT"/>
    <property type="match status" value="1"/>
</dbReference>
<comment type="catalytic activity">
    <reaction evidence="8 9">
        <text>a 6-O-methyl-2'-deoxyguanosine in DNA + L-cysteinyl-[protein] = S-methyl-L-cysteinyl-[protein] + a 2'-deoxyguanosine in DNA</text>
        <dbReference type="Rhea" id="RHEA:24000"/>
        <dbReference type="Rhea" id="RHEA-COMP:10131"/>
        <dbReference type="Rhea" id="RHEA-COMP:10132"/>
        <dbReference type="Rhea" id="RHEA-COMP:11367"/>
        <dbReference type="Rhea" id="RHEA-COMP:11368"/>
        <dbReference type="ChEBI" id="CHEBI:29950"/>
        <dbReference type="ChEBI" id="CHEBI:82612"/>
        <dbReference type="ChEBI" id="CHEBI:85445"/>
        <dbReference type="ChEBI" id="CHEBI:85448"/>
        <dbReference type="EC" id="2.1.1.63"/>
    </reaction>
</comment>
<evidence type="ECO:0000259" key="11">
    <source>
        <dbReference type="Pfam" id="PF02870"/>
    </source>
</evidence>
<dbReference type="Pfam" id="PF02870">
    <property type="entry name" value="Methyltransf_1N"/>
    <property type="match status" value="1"/>
</dbReference>
<evidence type="ECO:0000256" key="3">
    <source>
        <dbReference type="ARBA" id="ARBA00022490"/>
    </source>
</evidence>
<evidence type="ECO:0000256" key="6">
    <source>
        <dbReference type="ARBA" id="ARBA00022763"/>
    </source>
</evidence>
<dbReference type="PANTHER" id="PTHR10815:SF5">
    <property type="entry name" value="METHYLATED-DNA--PROTEIN-CYSTEINE METHYLTRANSFERASE"/>
    <property type="match status" value="1"/>
</dbReference>
<reference evidence="12" key="2">
    <citation type="journal article" date="2018" name="MBio">
        <title>Insights into the evolution of host association through the isolation and characterization of a novel human periodontal pathobiont, Desulfobulbus oralis.</title>
        <authorList>
            <person name="Cross K.L."/>
            <person name="Chirania P."/>
            <person name="Xiong W."/>
            <person name="Beall C.J."/>
            <person name="Elkins J.G."/>
            <person name="Giannone R.J."/>
            <person name="Griffen A.L."/>
            <person name="Guss A.M."/>
            <person name="Hettich R.L."/>
            <person name="Joshi S.S."/>
            <person name="Mokrzan E.M."/>
            <person name="Martin R.K."/>
            <person name="Zhulin I.B."/>
            <person name="Leys E.J."/>
            <person name="Podar M."/>
        </authorList>
    </citation>
    <scope>NUCLEOTIDE SEQUENCE [LARGE SCALE GENOMIC DNA]</scope>
    <source>
        <strain evidence="12">ORNL</strain>
    </source>
</reference>
<dbReference type="PANTHER" id="PTHR10815">
    <property type="entry name" value="METHYLATED-DNA--PROTEIN-CYSTEINE METHYLTRANSFERASE"/>
    <property type="match status" value="1"/>
</dbReference>